<evidence type="ECO:0000313" key="3">
    <source>
        <dbReference type="EMBL" id="MEL1265643.1"/>
    </source>
</evidence>
<sequence length="325" mass="35015">MTQRETSTEIDAEAARWVALMDRGPLSADDSARLQAWLDGDSRRAGAFAKARAVNIQVDRAAARRPGRRAIIGQEDGTASRRPATWRRRGAMAAALASCLVVGVVYQNLAGRISTNVGASHRTTLSDRSVVTLNTASTVKPVFDKHHRRVVLIKGEALFDVAKDASRPFIVDAGDVEVVAIGTSFVVKRLEGSPVSVIVREGTVEVVRSGDKQVRRLEAGHKVEVSRKAVAAIQPISGRDQDAALAWMRGKISLSRMRLDQAVAEIGRYNAVPIRIRSESLKEQRISGLFSTTDPEGFARAAALSLGGASGTDAEGIWIDSTPER</sequence>
<dbReference type="EMBL" id="JBBWWT010000007">
    <property type="protein sequence ID" value="MEL1265643.1"/>
    <property type="molecule type" value="Genomic_DNA"/>
</dbReference>
<evidence type="ECO:0000313" key="4">
    <source>
        <dbReference type="Proteomes" id="UP001459204"/>
    </source>
</evidence>
<dbReference type="Pfam" id="PF16220">
    <property type="entry name" value="DUF4880"/>
    <property type="match status" value="1"/>
</dbReference>
<proteinExistence type="predicted"/>
<accession>A0ABU9J338</accession>
<dbReference type="PANTHER" id="PTHR30273:SF2">
    <property type="entry name" value="PROTEIN FECR"/>
    <property type="match status" value="1"/>
</dbReference>
<dbReference type="PANTHER" id="PTHR30273">
    <property type="entry name" value="PERIPLASMIC SIGNAL SENSOR AND SIGMA FACTOR ACTIVATOR FECR-RELATED"/>
    <property type="match status" value="1"/>
</dbReference>
<dbReference type="Gene3D" id="2.60.120.1440">
    <property type="match status" value="1"/>
</dbReference>
<name>A0ABU9J338_9GAMM</name>
<dbReference type="InterPro" id="IPR032623">
    <property type="entry name" value="FecR_N"/>
</dbReference>
<feature type="domain" description="FecR protein" evidence="1">
    <location>
        <begin position="112"/>
        <end position="205"/>
    </location>
</feature>
<keyword evidence="4" id="KW-1185">Reference proteome</keyword>
<feature type="domain" description="FecR N-terminal" evidence="2">
    <location>
        <begin position="13"/>
        <end position="53"/>
    </location>
</feature>
<reference evidence="3 4" key="1">
    <citation type="submission" date="2024-04" db="EMBL/GenBank/DDBJ databases">
        <title>Draft genome sequence of Pseudoxanthomonas putridarboris WD12.</title>
        <authorList>
            <person name="Oh J."/>
        </authorList>
    </citation>
    <scope>NUCLEOTIDE SEQUENCE [LARGE SCALE GENOMIC DNA]</scope>
    <source>
        <strain evidence="3 4">WD12</strain>
    </source>
</reference>
<dbReference type="InterPro" id="IPR006860">
    <property type="entry name" value="FecR"/>
</dbReference>
<dbReference type="InterPro" id="IPR012373">
    <property type="entry name" value="Ferrdict_sens_TM"/>
</dbReference>
<organism evidence="3 4">
    <name type="scientific">Pseudoxanthomonas putridarboris</name>
    <dbReference type="NCBI Taxonomy" id="752605"/>
    <lineage>
        <taxon>Bacteria</taxon>
        <taxon>Pseudomonadati</taxon>
        <taxon>Pseudomonadota</taxon>
        <taxon>Gammaproteobacteria</taxon>
        <taxon>Lysobacterales</taxon>
        <taxon>Lysobacteraceae</taxon>
        <taxon>Pseudoxanthomonas</taxon>
    </lineage>
</organism>
<dbReference type="PIRSF" id="PIRSF018266">
    <property type="entry name" value="FecR"/>
    <property type="match status" value="1"/>
</dbReference>
<dbReference type="RefSeq" id="WP_341726814.1">
    <property type="nucleotide sequence ID" value="NZ_JBBWWT010000007.1"/>
</dbReference>
<evidence type="ECO:0000259" key="1">
    <source>
        <dbReference type="Pfam" id="PF04773"/>
    </source>
</evidence>
<dbReference type="Proteomes" id="UP001459204">
    <property type="component" value="Unassembled WGS sequence"/>
</dbReference>
<dbReference type="Pfam" id="PF04773">
    <property type="entry name" value="FecR"/>
    <property type="match status" value="1"/>
</dbReference>
<protein>
    <submittedName>
        <fullName evidence="3">FecR domain-containing protein</fullName>
    </submittedName>
</protein>
<gene>
    <name evidence="3" type="ORF">AAD027_14885</name>
</gene>
<comment type="caution">
    <text evidence="3">The sequence shown here is derived from an EMBL/GenBank/DDBJ whole genome shotgun (WGS) entry which is preliminary data.</text>
</comment>
<evidence type="ECO:0000259" key="2">
    <source>
        <dbReference type="Pfam" id="PF16220"/>
    </source>
</evidence>